<feature type="domain" description="TnsA endonuclease N-terminal" evidence="2">
    <location>
        <begin position="74"/>
        <end position="165"/>
    </location>
</feature>
<dbReference type="InterPro" id="IPR011856">
    <property type="entry name" value="tRNA_endonuc-like_dom_sf"/>
</dbReference>
<dbReference type="Proteomes" id="UP000838749">
    <property type="component" value="Unassembled WGS sequence"/>
</dbReference>
<dbReference type="RefSeq" id="WP_234537372.1">
    <property type="nucleotide sequence ID" value="NZ_CAKMAB010000022.1"/>
</dbReference>
<comment type="caution">
    <text evidence="3">The sequence shown here is derived from an EMBL/GenBank/DDBJ whole genome shotgun (WGS) entry which is preliminary data.</text>
</comment>
<evidence type="ECO:0000313" key="4">
    <source>
        <dbReference type="Proteomes" id="UP000838749"/>
    </source>
</evidence>
<dbReference type="EMBL" id="CAKMAB010000022">
    <property type="protein sequence ID" value="CAH1057603.1"/>
    <property type="molecule type" value="Genomic_DNA"/>
</dbReference>
<dbReference type="Gene3D" id="1.10.10.10">
    <property type="entry name" value="Winged helix-like DNA-binding domain superfamily/Winged helix DNA-binding domain"/>
    <property type="match status" value="1"/>
</dbReference>
<proteinExistence type="predicted"/>
<dbReference type="Gene3D" id="3.40.1350.10">
    <property type="match status" value="1"/>
</dbReference>
<sequence>MAKRKREWTDTKIKARIKKGKGQGFGVDYKPWLTIHDVPSSGVVTRMDSWTVGRIHHLMSIFERKYFYMVDWSDRITDIREQYPCLPLERTLEIADELVVKHHTDPKTNEPVVITTDFMLSEGSGQLYARTLKEAGDLSIRTVEKLTIEQRYYQEKGIDFKVVTDLDVPRAFVENIEWVHRSRFLKFAPSELSTSLIKTIAPELFLRIKQKMPLSIITIEFDEKLGLPIGTSMFIVQHMLATKQWKVDMYKKIYPSEIIEVYEADSSIIHQHDQFPEIG</sequence>
<dbReference type="SUPFAM" id="SSF52980">
    <property type="entry name" value="Restriction endonuclease-like"/>
    <property type="match status" value="1"/>
</dbReference>
<accession>A0ABM9BHL6</accession>
<dbReference type="InterPro" id="IPR014833">
    <property type="entry name" value="TnsA_N"/>
</dbReference>
<feature type="domain" description="TnsA endonuclease C-terminal" evidence="1">
    <location>
        <begin position="167"/>
        <end position="249"/>
    </location>
</feature>
<evidence type="ECO:0000259" key="2">
    <source>
        <dbReference type="Pfam" id="PF08722"/>
    </source>
</evidence>
<dbReference type="InterPro" id="IPR014832">
    <property type="entry name" value="TnsA_C"/>
</dbReference>
<reference evidence="3" key="1">
    <citation type="submission" date="2021-12" db="EMBL/GenBank/DDBJ databases">
        <authorList>
            <person name="Criscuolo A."/>
        </authorList>
    </citation>
    <scope>NUCLEOTIDE SEQUENCE</scope>
    <source>
        <strain evidence="3">CIP111894</strain>
    </source>
</reference>
<dbReference type="InterPro" id="IPR011335">
    <property type="entry name" value="Restrct_endonuc-II-like"/>
</dbReference>
<dbReference type="Pfam" id="PF08721">
    <property type="entry name" value="Tn7_Tnp_TnsA_C"/>
    <property type="match status" value="1"/>
</dbReference>
<evidence type="ECO:0000259" key="1">
    <source>
        <dbReference type="Pfam" id="PF08721"/>
    </source>
</evidence>
<name>A0ABM9BHL6_9BACL</name>
<dbReference type="CDD" id="cd22362">
    <property type="entry name" value="TnsA_endonuclease-like"/>
    <property type="match status" value="1"/>
</dbReference>
<dbReference type="InterPro" id="IPR036388">
    <property type="entry name" value="WH-like_DNA-bd_sf"/>
</dbReference>
<keyword evidence="4" id="KW-1185">Reference proteome</keyword>
<gene>
    <name evidence="3" type="primary">tnsA_2</name>
    <name evidence="3" type="ORF">PAECIP111894_03761</name>
</gene>
<evidence type="ECO:0000313" key="3">
    <source>
        <dbReference type="EMBL" id="CAH1057603.1"/>
    </source>
</evidence>
<protein>
    <submittedName>
        <fullName evidence="3">Transposon Tn7 transposition protein TnsA</fullName>
    </submittedName>
</protein>
<organism evidence="3 4">
    <name type="scientific">Paenibacillus pseudetheri</name>
    <dbReference type="NCBI Taxonomy" id="2897682"/>
    <lineage>
        <taxon>Bacteria</taxon>
        <taxon>Bacillati</taxon>
        <taxon>Bacillota</taxon>
        <taxon>Bacilli</taxon>
        <taxon>Bacillales</taxon>
        <taxon>Paenibacillaceae</taxon>
        <taxon>Paenibacillus</taxon>
    </lineage>
</organism>
<dbReference type="Pfam" id="PF08722">
    <property type="entry name" value="Tn7_TnsA-like_N"/>
    <property type="match status" value="1"/>
</dbReference>